<dbReference type="OrthoDB" id="7007662at2"/>
<dbReference type="EMBL" id="FTMC01000002">
    <property type="protein sequence ID" value="SIQ02203.1"/>
    <property type="molecule type" value="Genomic_DNA"/>
</dbReference>
<protein>
    <recommendedName>
        <fullName evidence="5">DUF1652 domain-containing protein</fullName>
    </recommendedName>
</protein>
<dbReference type="Proteomes" id="UP000186079">
    <property type="component" value="Unassembled WGS sequence"/>
</dbReference>
<evidence type="ECO:0000313" key="1">
    <source>
        <dbReference type="EMBL" id="KHO64147.1"/>
    </source>
</evidence>
<dbReference type="RefSeq" id="WP_027591386.1">
    <property type="nucleotide sequence ID" value="NZ_FMUP01000003.1"/>
</dbReference>
<evidence type="ECO:0000313" key="3">
    <source>
        <dbReference type="Proteomes" id="UP000030980"/>
    </source>
</evidence>
<keyword evidence="3" id="KW-1185">Reference proteome</keyword>
<reference evidence="1 3" key="1">
    <citation type="submission" date="2014-11" db="EMBL/GenBank/DDBJ databases">
        <title>Genome sequence of Pseudomonas tuomuerensis JCM 14085.</title>
        <authorList>
            <person name="Shin S.-K."/>
            <person name="Yi H."/>
        </authorList>
    </citation>
    <scope>NUCLEOTIDE SEQUENCE [LARGE SCALE GENOMIC DNA]</scope>
    <source>
        <strain evidence="1 3">JCM 14085</strain>
    </source>
</reference>
<accession>A0A0B3BXS6</accession>
<dbReference type="EMBL" id="JTAK01000005">
    <property type="protein sequence ID" value="KHO64147.1"/>
    <property type="molecule type" value="Genomic_DNA"/>
</dbReference>
<sequence>MTALRTNEALLIACRAFQPLQCIAWATDYTGELSLTVIDKTTASVVGRSRMSRLDYADTEHLGNVLAEARRQLADEGIVLGPWQIPE</sequence>
<dbReference type="STRING" id="706570.PT85_12900"/>
<evidence type="ECO:0000313" key="2">
    <source>
        <dbReference type="EMBL" id="SIQ02203.1"/>
    </source>
</evidence>
<gene>
    <name evidence="1" type="ORF">PT85_12900</name>
    <name evidence="2" type="ORF">SAMN05421672_102109</name>
</gene>
<organism evidence="1 3">
    <name type="scientific">Pseudomonas flexibilis</name>
    <dbReference type="NCBI Taxonomy" id="706570"/>
    <lineage>
        <taxon>Bacteria</taxon>
        <taxon>Pseudomonadati</taxon>
        <taxon>Pseudomonadota</taxon>
        <taxon>Gammaproteobacteria</taxon>
        <taxon>Pseudomonadales</taxon>
        <taxon>Pseudomonadaceae</taxon>
        <taxon>Pseudomonas</taxon>
    </lineage>
</organism>
<name>A0A0B3BXS6_9PSED</name>
<proteinExistence type="predicted"/>
<reference evidence="2 4" key="2">
    <citation type="submission" date="2017-01" db="EMBL/GenBank/DDBJ databases">
        <authorList>
            <person name="Mah S.A."/>
            <person name="Swanson W.J."/>
            <person name="Moy G.W."/>
            <person name="Vacquier V.D."/>
        </authorList>
    </citation>
    <scope>NUCLEOTIDE SEQUENCE [LARGE SCALE GENOMIC DNA]</scope>
    <source>
        <strain evidence="2 4">ATCC 29606</strain>
    </source>
</reference>
<dbReference type="Proteomes" id="UP000030980">
    <property type="component" value="Unassembled WGS sequence"/>
</dbReference>
<evidence type="ECO:0008006" key="5">
    <source>
        <dbReference type="Google" id="ProtNLM"/>
    </source>
</evidence>
<evidence type="ECO:0000313" key="4">
    <source>
        <dbReference type="Proteomes" id="UP000186079"/>
    </source>
</evidence>
<dbReference type="AlphaFoldDB" id="A0A0B3BXS6"/>